<dbReference type="PANTHER" id="PTHR16056">
    <property type="entry name" value="REGULATOR OF MICROTUBULE DYNAMICS PROTEIN"/>
    <property type="match status" value="1"/>
</dbReference>
<evidence type="ECO:0000313" key="8">
    <source>
        <dbReference type="Proteomes" id="UP000799539"/>
    </source>
</evidence>
<keyword evidence="5" id="KW-0690">Ribosome biogenesis</keyword>
<reference evidence="7" key="1">
    <citation type="journal article" date="2020" name="Stud. Mycol.">
        <title>101 Dothideomycetes genomes: a test case for predicting lifestyles and emergence of pathogens.</title>
        <authorList>
            <person name="Haridas S."/>
            <person name="Albert R."/>
            <person name="Binder M."/>
            <person name="Bloem J."/>
            <person name="Labutti K."/>
            <person name="Salamov A."/>
            <person name="Andreopoulos B."/>
            <person name="Baker S."/>
            <person name="Barry K."/>
            <person name="Bills G."/>
            <person name="Bluhm B."/>
            <person name="Cannon C."/>
            <person name="Castanera R."/>
            <person name="Culley D."/>
            <person name="Daum C."/>
            <person name="Ezra D."/>
            <person name="Gonzalez J."/>
            <person name="Henrissat B."/>
            <person name="Kuo A."/>
            <person name="Liang C."/>
            <person name="Lipzen A."/>
            <person name="Lutzoni F."/>
            <person name="Magnuson J."/>
            <person name="Mondo S."/>
            <person name="Nolan M."/>
            <person name="Ohm R."/>
            <person name="Pangilinan J."/>
            <person name="Park H.-J."/>
            <person name="Ramirez L."/>
            <person name="Alfaro M."/>
            <person name="Sun H."/>
            <person name="Tritt A."/>
            <person name="Yoshinaga Y."/>
            <person name="Zwiers L.-H."/>
            <person name="Turgeon B."/>
            <person name="Goodwin S."/>
            <person name="Spatafora J."/>
            <person name="Crous P."/>
            <person name="Grigoriev I."/>
        </authorList>
    </citation>
    <scope>NUCLEOTIDE SEQUENCE</scope>
    <source>
        <strain evidence="7">SCOH1-5</strain>
    </source>
</reference>
<dbReference type="EMBL" id="ML992716">
    <property type="protein sequence ID" value="KAF2206673.1"/>
    <property type="molecule type" value="Genomic_DNA"/>
</dbReference>
<dbReference type="Proteomes" id="UP000799539">
    <property type="component" value="Unassembled WGS sequence"/>
</dbReference>
<comment type="subunit">
    <text evidence="5">Component of the RIX1 complex.</text>
</comment>
<dbReference type="PANTHER" id="PTHR16056:SF2">
    <property type="entry name" value="TESTIS-EXPRESSED PROTEIN 10"/>
    <property type="match status" value="1"/>
</dbReference>
<keyword evidence="4 5" id="KW-0539">Nucleus</keyword>
<dbReference type="GO" id="GO:0006364">
    <property type="term" value="P:rRNA processing"/>
    <property type="evidence" value="ECO:0007669"/>
    <property type="project" value="UniProtKB-UniRule"/>
</dbReference>
<evidence type="ECO:0000256" key="1">
    <source>
        <dbReference type="ARBA" id="ARBA00002355"/>
    </source>
</evidence>
<dbReference type="SUPFAM" id="SSF48371">
    <property type="entry name" value="ARM repeat"/>
    <property type="match status" value="1"/>
</dbReference>
<dbReference type="InterPro" id="IPR016024">
    <property type="entry name" value="ARM-type_fold"/>
</dbReference>
<dbReference type="OrthoDB" id="361362at2759"/>
<dbReference type="GO" id="GO:0120330">
    <property type="term" value="C:rixosome complex"/>
    <property type="evidence" value="ECO:0007669"/>
    <property type="project" value="UniProtKB-UniRule"/>
</dbReference>
<comment type="similarity">
    <text evidence="3 5">Belongs to the IPI1/TEX10 family.</text>
</comment>
<dbReference type="AlphaFoldDB" id="A0A6A6EZU3"/>
<keyword evidence="8" id="KW-1185">Reference proteome</keyword>
<evidence type="ECO:0000259" key="6">
    <source>
        <dbReference type="Pfam" id="PF12333"/>
    </source>
</evidence>
<feature type="domain" description="Pre-rRNA-processing protein Ipi1 N-terminal" evidence="6">
    <location>
        <begin position="154"/>
        <end position="251"/>
    </location>
</feature>
<sequence length="357" mass="38761">MGRRSCHQKVIAREYEAVHNGLLCQKEEGKKADFAKPKLKVGKARPKNTNATDTSFSAKSVVLKQQSLTEGTRDAAALFHHNLSLLSSRNETQRRDALTYLITAVAAAPSGNLPKPASDVLVKVNPLILDGNSGVRSQVLKLLKLLPAGQLGNLEQTVLYTRAGLSHLSNDIRLTALDVLDWLLDTNGQAVVGQAGGWVKTLQTFQNLLSWQGTSSTGVVQNGNWSATKIKTNLGSNKLLVHQLSTLSRFINAGLVRPPPDLKAEARRAAALFPLCQTDAHLLSAKSNPFGYLNLFGAPRDLESEVYDDPEERMNVFLELKLHGAFQFGVQEAKREGGEVGRAASAVDKALRLIEVS</sequence>
<name>A0A6A6EZU3_9PEZI</name>
<keyword evidence="5" id="KW-0698">rRNA processing</keyword>
<proteinExistence type="inferred from homology"/>
<evidence type="ECO:0000256" key="3">
    <source>
        <dbReference type="ARBA" id="ARBA00006427"/>
    </source>
</evidence>
<comment type="subcellular location">
    <subcellularLocation>
        <location evidence="2 5">Nucleus</location>
    </subcellularLocation>
</comment>
<dbReference type="GO" id="GO:0005634">
    <property type="term" value="C:nucleus"/>
    <property type="evidence" value="ECO:0007669"/>
    <property type="project" value="UniProtKB-SubCell"/>
</dbReference>
<protein>
    <recommendedName>
        <fullName evidence="5">Pre-rRNA-processing protein</fullName>
    </recommendedName>
</protein>
<evidence type="ECO:0000256" key="5">
    <source>
        <dbReference type="RuleBase" id="RU368021"/>
    </source>
</evidence>
<accession>A0A6A6EZU3</accession>
<gene>
    <name evidence="7" type="ORF">CERZMDRAFT_103194</name>
</gene>
<evidence type="ECO:0000256" key="2">
    <source>
        <dbReference type="ARBA" id="ARBA00004123"/>
    </source>
</evidence>
<organism evidence="7 8">
    <name type="scientific">Cercospora zeae-maydis SCOH1-5</name>
    <dbReference type="NCBI Taxonomy" id="717836"/>
    <lineage>
        <taxon>Eukaryota</taxon>
        <taxon>Fungi</taxon>
        <taxon>Dikarya</taxon>
        <taxon>Ascomycota</taxon>
        <taxon>Pezizomycotina</taxon>
        <taxon>Dothideomycetes</taxon>
        <taxon>Dothideomycetidae</taxon>
        <taxon>Mycosphaerellales</taxon>
        <taxon>Mycosphaerellaceae</taxon>
        <taxon>Cercospora</taxon>
    </lineage>
</organism>
<comment type="function">
    <text evidence="1 5">Component of the RIX1 complex required for processing of ITS2 sequences from 35S pre-rRNA.</text>
</comment>
<dbReference type="InterPro" id="IPR024679">
    <property type="entry name" value="Ipi1_N"/>
</dbReference>
<evidence type="ECO:0000313" key="7">
    <source>
        <dbReference type="EMBL" id="KAF2206673.1"/>
    </source>
</evidence>
<evidence type="ECO:0000256" key="4">
    <source>
        <dbReference type="ARBA" id="ARBA00023242"/>
    </source>
</evidence>
<dbReference type="Pfam" id="PF12333">
    <property type="entry name" value="Ipi1_N"/>
    <property type="match status" value="1"/>
</dbReference>